<feature type="transmembrane region" description="Helical" evidence="2">
    <location>
        <begin position="365"/>
        <end position="386"/>
    </location>
</feature>
<evidence type="ECO:0000313" key="6">
    <source>
        <dbReference type="EMBL" id="KAL1601725.1"/>
    </source>
</evidence>
<accession>A0ABR3RB97</accession>
<keyword evidence="3" id="KW-0732">Signal</keyword>
<feature type="transmembrane region" description="Helical" evidence="2">
    <location>
        <begin position="554"/>
        <end position="578"/>
    </location>
</feature>
<feature type="compositionally biased region" description="Polar residues" evidence="1">
    <location>
        <begin position="191"/>
        <end position="218"/>
    </location>
</feature>
<feature type="transmembrane region" description="Helical" evidence="2">
    <location>
        <begin position="398"/>
        <end position="415"/>
    </location>
</feature>
<evidence type="ECO:0000256" key="3">
    <source>
        <dbReference type="SAM" id="SignalP"/>
    </source>
</evidence>
<proteinExistence type="predicted"/>
<dbReference type="InterPro" id="IPR018827">
    <property type="entry name" value="YTP1_C"/>
</dbReference>
<sequence>MTRARVLAFVTAVLLLEVVPLVAAHGDEHNGGSMGMDTHDAPPPPAVDSGAPQSYWSLSAHASLMYWHIALEMLAWAVVLPVGVMLSIARSRLAVSAQFVFLITNALALLLGLIYNHQTPELYENNAHSKIGWIITWIASAWVFMALVQVYTARAEPYSLEDHSSEPLNAANMARYHRVHFGDVQDVSPGRWSNDSGQGTERNSASLYGNSNSTSPSVESEERRFNMPPRRPTHEELDHVDLDAEKRGFLDNNAVDRFFSRHVARFAVGMPLKVLRLVYVIIDRTILVQGFVAIMSGTVVYGGIGHGGAVFNVLAHYIKGGIFFGYGLLTLGRWMGAFADFGWAWNVKPPKEVVGRRAAIPSAEFTESFVIWLYGCINVFLEHLAAWGDAWTAQDLEHVSISVMFFGGGLLGMIVESTRVRELLNSAVLSVQPPAQFHDETWQQPRQYRFSMNPMPGLIILLLGKMMSSHHQDSMLSTMIHSQWGSMFMGFALSRALTYITLYISPPVSYLPSRPPTEVITAFCLIAGGITFMVSNKDTVAALESYDLDAMFTFTVTMGLVALLMAWTVVVVAIKGWATRHESASRFAKENAGVLA</sequence>
<evidence type="ECO:0000313" key="7">
    <source>
        <dbReference type="Proteomes" id="UP001521785"/>
    </source>
</evidence>
<comment type="caution">
    <text evidence="6">The sequence shown here is derived from an EMBL/GenBank/DDBJ whole genome shotgun (WGS) entry which is preliminary data.</text>
</comment>
<evidence type="ECO:0008006" key="8">
    <source>
        <dbReference type="Google" id="ProtNLM"/>
    </source>
</evidence>
<dbReference type="PANTHER" id="PTHR31685:SF3">
    <property type="entry name" value="INTEGRAL MEMBRANE PROTEIN (AFU_ORTHOLOGUE AFUA_6G12730)"/>
    <property type="match status" value="1"/>
</dbReference>
<protein>
    <recommendedName>
        <fullName evidence="8">Integral membrane protein</fullName>
    </recommendedName>
</protein>
<keyword evidence="2" id="KW-1133">Transmembrane helix</keyword>
<evidence type="ECO:0000256" key="2">
    <source>
        <dbReference type="SAM" id="Phobius"/>
    </source>
</evidence>
<feature type="signal peptide" evidence="3">
    <location>
        <begin position="1"/>
        <end position="24"/>
    </location>
</feature>
<feature type="transmembrane region" description="Helical" evidence="2">
    <location>
        <begin position="450"/>
        <end position="467"/>
    </location>
</feature>
<feature type="domain" description="DUF2427" evidence="4">
    <location>
        <begin position="59"/>
        <end position="149"/>
    </location>
</feature>
<dbReference type="EMBL" id="JAKJXO020000008">
    <property type="protein sequence ID" value="KAL1601725.1"/>
    <property type="molecule type" value="Genomic_DNA"/>
</dbReference>
<feature type="transmembrane region" description="Helical" evidence="2">
    <location>
        <begin position="517"/>
        <end position="534"/>
    </location>
</feature>
<keyword evidence="2" id="KW-0472">Membrane</keyword>
<gene>
    <name evidence="6" type="ORF">SLS60_006640</name>
</gene>
<dbReference type="InterPro" id="IPR018825">
    <property type="entry name" value="DUF2427"/>
</dbReference>
<name>A0ABR3RB97_9PLEO</name>
<evidence type="ECO:0000259" key="4">
    <source>
        <dbReference type="Pfam" id="PF10348"/>
    </source>
</evidence>
<feature type="transmembrane region" description="Helical" evidence="2">
    <location>
        <begin position="286"/>
        <end position="304"/>
    </location>
</feature>
<feature type="transmembrane region" description="Helical" evidence="2">
    <location>
        <begin position="487"/>
        <end position="505"/>
    </location>
</feature>
<organism evidence="6 7">
    <name type="scientific">Paraconiothyrium brasiliense</name>
    <dbReference type="NCBI Taxonomy" id="300254"/>
    <lineage>
        <taxon>Eukaryota</taxon>
        <taxon>Fungi</taxon>
        <taxon>Dikarya</taxon>
        <taxon>Ascomycota</taxon>
        <taxon>Pezizomycotina</taxon>
        <taxon>Dothideomycetes</taxon>
        <taxon>Pleosporomycetidae</taxon>
        <taxon>Pleosporales</taxon>
        <taxon>Massarineae</taxon>
        <taxon>Didymosphaeriaceae</taxon>
        <taxon>Paraconiothyrium</taxon>
    </lineage>
</organism>
<dbReference type="Pfam" id="PF10348">
    <property type="entry name" value="DUF2427"/>
    <property type="match status" value="1"/>
</dbReference>
<feature type="domain" description="Protein YTP1-like C-terminal" evidence="5">
    <location>
        <begin position="290"/>
        <end position="576"/>
    </location>
</feature>
<feature type="transmembrane region" description="Helical" evidence="2">
    <location>
        <begin position="324"/>
        <end position="345"/>
    </location>
</feature>
<evidence type="ECO:0000256" key="1">
    <source>
        <dbReference type="SAM" id="MobiDB-lite"/>
    </source>
</evidence>
<evidence type="ECO:0000259" key="5">
    <source>
        <dbReference type="Pfam" id="PF10355"/>
    </source>
</evidence>
<feature type="transmembrane region" description="Helical" evidence="2">
    <location>
        <begin position="93"/>
        <end position="115"/>
    </location>
</feature>
<dbReference type="PANTHER" id="PTHR31685">
    <property type="entry name" value="INTEGRAL MEMBRANE PROTEIN (AFU_ORTHOLOGUE AFUA_6G12730)-RELATED"/>
    <property type="match status" value="1"/>
</dbReference>
<dbReference type="Proteomes" id="UP001521785">
    <property type="component" value="Unassembled WGS sequence"/>
</dbReference>
<keyword evidence="7" id="KW-1185">Reference proteome</keyword>
<reference evidence="6 7" key="1">
    <citation type="submission" date="2024-02" db="EMBL/GenBank/DDBJ databases">
        <title>De novo assembly and annotation of 12 fungi associated with fruit tree decline syndrome in Ontario, Canada.</title>
        <authorList>
            <person name="Sulman M."/>
            <person name="Ellouze W."/>
            <person name="Ilyukhin E."/>
        </authorList>
    </citation>
    <scope>NUCLEOTIDE SEQUENCE [LARGE SCALE GENOMIC DNA]</scope>
    <source>
        <strain evidence="6 7">M42-189</strain>
    </source>
</reference>
<feature type="transmembrane region" description="Helical" evidence="2">
    <location>
        <begin position="65"/>
        <end position="86"/>
    </location>
</feature>
<dbReference type="Pfam" id="PF10355">
    <property type="entry name" value="Ytp1"/>
    <property type="match status" value="1"/>
</dbReference>
<feature type="region of interest" description="Disordered" evidence="1">
    <location>
        <begin position="187"/>
        <end position="234"/>
    </location>
</feature>
<keyword evidence="2" id="KW-0812">Transmembrane</keyword>
<feature type="chain" id="PRO_5045636958" description="Integral membrane protein" evidence="3">
    <location>
        <begin position="25"/>
        <end position="596"/>
    </location>
</feature>
<feature type="transmembrane region" description="Helical" evidence="2">
    <location>
        <begin position="131"/>
        <end position="151"/>
    </location>
</feature>